<evidence type="ECO:0000256" key="1">
    <source>
        <dbReference type="ARBA" id="ARBA00022603"/>
    </source>
</evidence>
<dbReference type="EC" id="2.1.1.297" evidence="5"/>
<dbReference type="InterPro" id="IPR019874">
    <property type="entry name" value="RF_methyltr_PrmC"/>
</dbReference>
<dbReference type="PANTHER" id="PTHR18895:SF74">
    <property type="entry name" value="MTRF1L RELEASE FACTOR GLUTAMINE METHYLTRANSFERASE"/>
    <property type="match status" value="1"/>
</dbReference>
<feature type="domain" description="Release factor glutamine methyltransferase N-terminal" evidence="7">
    <location>
        <begin position="9"/>
        <end position="80"/>
    </location>
</feature>
<dbReference type="Gene3D" id="1.10.8.10">
    <property type="entry name" value="DNA helicase RuvA subunit, C-terminal domain"/>
    <property type="match status" value="1"/>
</dbReference>
<evidence type="ECO:0000313" key="9">
    <source>
        <dbReference type="Proteomes" id="UP000031967"/>
    </source>
</evidence>
<dbReference type="NCBIfam" id="TIGR00536">
    <property type="entry name" value="hemK_fam"/>
    <property type="match status" value="1"/>
</dbReference>
<keyword evidence="1 5" id="KW-0489">Methyltransferase</keyword>
<reference evidence="8 9" key="1">
    <citation type="submission" date="2014-12" db="EMBL/GenBank/DDBJ databases">
        <title>Draft genome sequence of Paenibacillus kamchatkensis strain B-2647.</title>
        <authorList>
            <person name="Karlyshev A.V."/>
            <person name="Kudryashova E.B."/>
        </authorList>
    </citation>
    <scope>NUCLEOTIDE SEQUENCE [LARGE SCALE GENOMIC DNA]</scope>
    <source>
        <strain evidence="8 9">VKM B-2647</strain>
    </source>
</reference>
<dbReference type="EMBL" id="JXAK01000073">
    <property type="protein sequence ID" value="KIL38170.1"/>
    <property type="molecule type" value="Genomic_DNA"/>
</dbReference>
<dbReference type="Pfam" id="PF17827">
    <property type="entry name" value="PrmC_N"/>
    <property type="match status" value="1"/>
</dbReference>
<comment type="similarity">
    <text evidence="5">Belongs to the protein N5-glutamine methyltransferase family. PrmC subfamily.</text>
</comment>
<gene>
    <name evidence="5" type="primary">prmC</name>
    <name evidence="8" type="ORF">SD70_28145</name>
</gene>
<feature type="binding site" evidence="5">
    <location>
        <begin position="130"/>
        <end position="134"/>
    </location>
    <ligand>
        <name>S-adenosyl-L-methionine</name>
        <dbReference type="ChEBI" id="CHEBI:59789"/>
    </ligand>
</feature>
<comment type="caution">
    <text evidence="5">Lacks conserved residue(s) required for the propagation of feature annotation.</text>
</comment>
<dbReference type="InterPro" id="IPR050320">
    <property type="entry name" value="N5-glutamine_MTase"/>
</dbReference>
<evidence type="ECO:0000313" key="8">
    <source>
        <dbReference type="EMBL" id="KIL38170.1"/>
    </source>
</evidence>
<evidence type="ECO:0000256" key="3">
    <source>
        <dbReference type="ARBA" id="ARBA00022691"/>
    </source>
</evidence>
<evidence type="ECO:0000256" key="2">
    <source>
        <dbReference type="ARBA" id="ARBA00022679"/>
    </source>
</evidence>
<dbReference type="GO" id="GO:0032259">
    <property type="term" value="P:methylation"/>
    <property type="evidence" value="ECO:0007669"/>
    <property type="project" value="UniProtKB-KW"/>
</dbReference>
<comment type="catalytic activity">
    <reaction evidence="4 5">
        <text>L-glutaminyl-[peptide chain release factor] + S-adenosyl-L-methionine = N(5)-methyl-L-glutaminyl-[peptide chain release factor] + S-adenosyl-L-homocysteine + H(+)</text>
        <dbReference type="Rhea" id="RHEA:42896"/>
        <dbReference type="Rhea" id="RHEA-COMP:10271"/>
        <dbReference type="Rhea" id="RHEA-COMP:10272"/>
        <dbReference type="ChEBI" id="CHEBI:15378"/>
        <dbReference type="ChEBI" id="CHEBI:30011"/>
        <dbReference type="ChEBI" id="CHEBI:57856"/>
        <dbReference type="ChEBI" id="CHEBI:59789"/>
        <dbReference type="ChEBI" id="CHEBI:61891"/>
        <dbReference type="EC" id="2.1.1.297"/>
    </reaction>
</comment>
<evidence type="ECO:0000256" key="5">
    <source>
        <dbReference type="HAMAP-Rule" id="MF_02126"/>
    </source>
</evidence>
<evidence type="ECO:0000259" key="6">
    <source>
        <dbReference type="Pfam" id="PF05175"/>
    </source>
</evidence>
<dbReference type="InterPro" id="IPR002052">
    <property type="entry name" value="DNA_methylase_N6_adenine_CS"/>
</dbReference>
<organism evidence="8 9">
    <name type="scientific">Gordoniibacillus kamchatkensis</name>
    <dbReference type="NCBI Taxonomy" id="1590651"/>
    <lineage>
        <taxon>Bacteria</taxon>
        <taxon>Bacillati</taxon>
        <taxon>Bacillota</taxon>
        <taxon>Bacilli</taxon>
        <taxon>Bacillales</taxon>
        <taxon>Paenibacillaceae</taxon>
        <taxon>Gordoniibacillus</taxon>
    </lineage>
</organism>
<feature type="binding site" evidence="5">
    <location>
        <position position="153"/>
    </location>
    <ligand>
        <name>S-adenosyl-L-methionine</name>
        <dbReference type="ChEBI" id="CHEBI:59789"/>
    </ligand>
</feature>
<dbReference type="InterPro" id="IPR029063">
    <property type="entry name" value="SAM-dependent_MTases_sf"/>
</dbReference>
<keyword evidence="3 5" id="KW-0949">S-adenosyl-L-methionine</keyword>
<keyword evidence="9" id="KW-1185">Reference proteome</keyword>
<feature type="domain" description="Methyltransferase small" evidence="6">
    <location>
        <begin position="127"/>
        <end position="200"/>
    </location>
</feature>
<feature type="binding site" evidence="5">
    <location>
        <position position="197"/>
    </location>
    <ligand>
        <name>S-adenosyl-L-methionine</name>
        <dbReference type="ChEBI" id="CHEBI:59789"/>
    </ligand>
</feature>
<name>A0ABR5AC49_9BACL</name>
<feature type="binding site" evidence="5">
    <location>
        <begin position="197"/>
        <end position="200"/>
    </location>
    <ligand>
        <name>substrate</name>
    </ligand>
</feature>
<dbReference type="InterPro" id="IPR007848">
    <property type="entry name" value="Small_mtfrase_dom"/>
</dbReference>
<evidence type="ECO:0000256" key="4">
    <source>
        <dbReference type="ARBA" id="ARBA00048391"/>
    </source>
</evidence>
<dbReference type="InterPro" id="IPR004556">
    <property type="entry name" value="HemK-like"/>
</dbReference>
<dbReference type="Proteomes" id="UP000031967">
    <property type="component" value="Unassembled WGS sequence"/>
</dbReference>
<keyword evidence="2 5" id="KW-0808">Transferase</keyword>
<dbReference type="PROSITE" id="PS00092">
    <property type="entry name" value="N6_MTASE"/>
    <property type="match status" value="1"/>
</dbReference>
<dbReference type="Gene3D" id="3.40.50.150">
    <property type="entry name" value="Vaccinia Virus protein VP39"/>
    <property type="match status" value="1"/>
</dbReference>
<comment type="caution">
    <text evidence="8">The sequence shown here is derived from an EMBL/GenBank/DDBJ whole genome shotgun (WGS) entry which is preliminary data.</text>
</comment>
<dbReference type="PANTHER" id="PTHR18895">
    <property type="entry name" value="HEMK METHYLTRANSFERASE"/>
    <property type="match status" value="1"/>
</dbReference>
<protein>
    <recommendedName>
        <fullName evidence="5">Release factor glutamine methyltransferase</fullName>
        <shortName evidence="5">RF MTase</shortName>
        <ecNumber evidence="5">2.1.1.297</ecNumber>
    </recommendedName>
    <alternativeName>
        <fullName evidence="5">N5-glutamine methyltransferase PrmC</fullName>
    </alternativeName>
    <alternativeName>
        <fullName evidence="5">Protein-(glutamine-N5) MTase PrmC</fullName>
    </alternativeName>
    <alternativeName>
        <fullName evidence="5">Protein-glutamine N-methyltransferase PrmC</fullName>
    </alternativeName>
</protein>
<dbReference type="HAMAP" id="MF_02126">
    <property type="entry name" value="RF_methyltr_PrmC"/>
    <property type="match status" value="1"/>
</dbReference>
<dbReference type="RefSeq" id="WP_041051785.1">
    <property type="nucleotide sequence ID" value="NZ_JXAK01000073.1"/>
</dbReference>
<comment type="function">
    <text evidence="5">Methylates the class 1 translation termination release factors RF1/PrfA and RF2/PrfB on the glutamine residue of the universally conserved GGQ motif.</text>
</comment>
<evidence type="ECO:0000259" key="7">
    <source>
        <dbReference type="Pfam" id="PF17827"/>
    </source>
</evidence>
<sequence length="294" mass="32249">MGGGRSIREAYAEAIQWLKARGVQDPAANAELLLQGLLGWSRTQLLLNWSEPFPEEEMGLQWQQWLGRKALGEPAQYILGEQTFYGLPFHVGPEVLVPRPETELLVERVLALGQQLWPEPGAAPALGDVGTGSGCISVTVAAGRPQWRVYGSDISAPALETARRNAARHGARVEWLEGDLLEPYVAGGIDLDMLVSNPPYIPAGDMAGLQPEVQLYEPHLALVGGEDGLVLYRRLADELRRLPRLPQLVAFEVGQGQADQVLALLRGVHAWQQSEIVPDLAGIQRHVIVYDRSR</sequence>
<dbReference type="SUPFAM" id="SSF53335">
    <property type="entry name" value="S-adenosyl-L-methionine-dependent methyltransferases"/>
    <property type="match status" value="1"/>
</dbReference>
<dbReference type="NCBIfam" id="TIGR03534">
    <property type="entry name" value="RF_mod_PrmC"/>
    <property type="match status" value="1"/>
</dbReference>
<dbReference type="InterPro" id="IPR040758">
    <property type="entry name" value="PrmC_N"/>
</dbReference>
<dbReference type="CDD" id="cd02440">
    <property type="entry name" value="AdoMet_MTases"/>
    <property type="match status" value="1"/>
</dbReference>
<proteinExistence type="inferred from homology"/>
<dbReference type="GO" id="GO:0008168">
    <property type="term" value="F:methyltransferase activity"/>
    <property type="evidence" value="ECO:0007669"/>
    <property type="project" value="UniProtKB-KW"/>
</dbReference>
<accession>A0ABR5AC49</accession>
<dbReference type="Pfam" id="PF05175">
    <property type="entry name" value="MTS"/>
    <property type="match status" value="1"/>
</dbReference>